<dbReference type="SUPFAM" id="SSF55945">
    <property type="entry name" value="TATA-box binding protein-like"/>
    <property type="match status" value="1"/>
</dbReference>
<dbReference type="GO" id="GO:0032131">
    <property type="term" value="F:alkylated DNA binding"/>
    <property type="evidence" value="ECO:0007669"/>
    <property type="project" value="TreeGrafter"/>
</dbReference>
<dbReference type="PATRIC" id="fig|568816.4.peg.1385"/>
<dbReference type="GO" id="GO:0043916">
    <property type="term" value="F:DNA-7-methylguanine glycosylase activity"/>
    <property type="evidence" value="ECO:0007669"/>
    <property type="project" value="TreeGrafter"/>
</dbReference>
<dbReference type="InterPro" id="IPR051912">
    <property type="entry name" value="Alkylbase_DNA_Glycosylase/TA"/>
</dbReference>
<comment type="cofactor">
    <cofactor evidence="2">
        <name>Zn(2+)</name>
        <dbReference type="ChEBI" id="CHEBI:29105"/>
    </cofactor>
</comment>
<dbReference type="GO" id="GO:0006285">
    <property type="term" value="P:base-excision repair, AP site formation"/>
    <property type="evidence" value="ECO:0007669"/>
    <property type="project" value="TreeGrafter"/>
</dbReference>
<dbReference type="Gene3D" id="1.10.1670.10">
    <property type="entry name" value="Helix-hairpin-Helix base-excision DNA repair enzymes (C-terminal)"/>
    <property type="match status" value="1"/>
</dbReference>
<dbReference type="InterPro" id="IPR004026">
    <property type="entry name" value="Ada_DNA_repair_Zn-bd"/>
</dbReference>
<dbReference type="eggNOG" id="COG2169">
    <property type="taxonomic scope" value="Bacteria"/>
</dbReference>
<dbReference type="KEGG" id="ain:Acin_1428"/>
<dbReference type="SUPFAM" id="SSF48150">
    <property type="entry name" value="DNA-glycosylase"/>
    <property type="match status" value="1"/>
</dbReference>
<evidence type="ECO:0000256" key="5">
    <source>
        <dbReference type="ARBA" id="ARBA00022763"/>
    </source>
</evidence>
<dbReference type="PANTHER" id="PTHR43003">
    <property type="entry name" value="DNA-3-METHYLADENINE GLYCOSYLASE"/>
    <property type="match status" value="1"/>
</dbReference>
<dbReference type="GeneID" id="92878450"/>
<dbReference type="InterPro" id="IPR018060">
    <property type="entry name" value="HTH_AraC"/>
</dbReference>
<keyword evidence="4" id="KW-0808">Transferase</keyword>
<organism evidence="11 12">
    <name type="scientific">Acidaminococcus intestini (strain RyC-MR95)</name>
    <dbReference type="NCBI Taxonomy" id="568816"/>
    <lineage>
        <taxon>Bacteria</taxon>
        <taxon>Bacillati</taxon>
        <taxon>Bacillota</taxon>
        <taxon>Negativicutes</taxon>
        <taxon>Acidaminococcales</taxon>
        <taxon>Acidaminococcaceae</taxon>
        <taxon>Acidaminococcus</taxon>
    </lineage>
</organism>
<dbReference type="PROSITE" id="PS01124">
    <property type="entry name" value="HTH_ARAC_FAMILY_2"/>
    <property type="match status" value="1"/>
</dbReference>
<proteinExistence type="predicted"/>
<dbReference type="Pfam" id="PF06029">
    <property type="entry name" value="AlkA_N"/>
    <property type="match status" value="1"/>
</dbReference>
<dbReference type="SUPFAM" id="SSF46689">
    <property type="entry name" value="Homeodomain-like"/>
    <property type="match status" value="2"/>
</dbReference>
<evidence type="ECO:0000256" key="3">
    <source>
        <dbReference type="ARBA" id="ARBA00012000"/>
    </source>
</evidence>
<dbReference type="SMART" id="SM01009">
    <property type="entry name" value="AlkA_N"/>
    <property type="match status" value="1"/>
</dbReference>
<accession>G4Q2J4</accession>
<dbReference type="SMART" id="SM00478">
    <property type="entry name" value="ENDO3c"/>
    <property type="match status" value="1"/>
</dbReference>
<gene>
    <name evidence="11" type="ordered locus">Acin_1428</name>
</gene>
<keyword evidence="5" id="KW-0227">DNA damage</keyword>
<evidence type="ECO:0000259" key="10">
    <source>
        <dbReference type="PROSITE" id="PS01124"/>
    </source>
</evidence>
<feature type="domain" description="HTH araC/xylS-type" evidence="10">
    <location>
        <begin position="87"/>
        <end position="185"/>
    </location>
</feature>
<evidence type="ECO:0000256" key="7">
    <source>
        <dbReference type="ARBA" id="ARBA00023159"/>
    </source>
</evidence>
<dbReference type="GO" id="GO:0032259">
    <property type="term" value="P:methylation"/>
    <property type="evidence" value="ECO:0007669"/>
    <property type="project" value="UniProtKB-KW"/>
</dbReference>
<evidence type="ECO:0000256" key="1">
    <source>
        <dbReference type="ARBA" id="ARBA00000086"/>
    </source>
</evidence>
<reference evidence="11 12" key="1">
    <citation type="journal article" date="2011" name="J. Bacteriol.">
        <title>Complete genome sequence of Acidaminococcus intestini RYC-MR95, a Gram-negative bacterium from the phylum Firmicutes.</title>
        <authorList>
            <person name="D'Auria G."/>
            <person name="Galan J.C."/>
            <person name="Rodriguez-Alcayna M."/>
            <person name="Moya A."/>
            <person name="Baquero F."/>
            <person name="Latorre A."/>
        </authorList>
    </citation>
    <scope>NUCLEOTIDE SEQUENCE [LARGE SCALE GENOMIC DNA]</scope>
    <source>
        <strain evidence="11 12">RyC-MR95</strain>
    </source>
</reference>
<dbReference type="GO" id="GO:0005737">
    <property type="term" value="C:cytoplasm"/>
    <property type="evidence" value="ECO:0007669"/>
    <property type="project" value="TreeGrafter"/>
</dbReference>
<dbReference type="Pfam" id="PF02805">
    <property type="entry name" value="Ada_Zn_binding"/>
    <property type="match status" value="1"/>
</dbReference>
<dbReference type="GO" id="GO:0003700">
    <property type="term" value="F:DNA-binding transcription factor activity"/>
    <property type="evidence" value="ECO:0007669"/>
    <property type="project" value="InterPro"/>
</dbReference>
<dbReference type="GO" id="GO:0043565">
    <property type="term" value="F:sequence-specific DNA binding"/>
    <property type="evidence" value="ECO:0007669"/>
    <property type="project" value="InterPro"/>
</dbReference>
<dbReference type="CDD" id="cd00056">
    <property type="entry name" value="ENDO3c"/>
    <property type="match status" value="1"/>
</dbReference>
<comment type="catalytic activity">
    <reaction evidence="1">
        <text>Hydrolysis of alkylated DNA, releasing 3-methyladenine, 3-methylguanine, 7-methylguanine and 7-methyladenine.</text>
        <dbReference type="EC" id="3.2.2.21"/>
    </reaction>
</comment>
<dbReference type="InParanoid" id="G4Q2J4"/>
<dbReference type="eggNOG" id="COG0122">
    <property type="taxonomic scope" value="Bacteria"/>
</dbReference>
<dbReference type="InterPro" id="IPR023170">
    <property type="entry name" value="HhH_base_excis_C"/>
</dbReference>
<dbReference type="InterPro" id="IPR009057">
    <property type="entry name" value="Homeodomain-like_sf"/>
</dbReference>
<evidence type="ECO:0000313" key="11">
    <source>
        <dbReference type="EMBL" id="AEQ22650.1"/>
    </source>
</evidence>
<dbReference type="PANTHER" id="PTHR43003:SF13">
    <property type="entry name" value="DNA-3-METHYLADENINE GLYCOSYLASE 2"/>
    <property type="match status" value="1"/>
</dbReference>
<dbReference type="InterPro" id="IPR037046">
    <property type="entry name" value="AlkA_N_sf"/>
</dbReference>
<dbReference type="Gene3D" id="3.30.310.20">
    <property type="entry name" value="DNA-3-methyladenine glycosylase AlkA, N-terminal domain"/>
    <property type="match status" value="1"/>
</dbReference>
<keyword evidence="12" id="KW-1185">Reference proteome</keyword>
<dbReference type="GO" id="GO:0006307">
    <property type="term" value="P:DNA alkylation repair"/>
    <property type="evidence" value="ECO:0007669"/>
    <property type="project" value="TreeGrafter"/>
</dbReference>
<dbReference type="Proteomes" id="UP000007093">
    <property type="component" value="Chromosome"/>
</dbReference>
<dbReference type="HOGENOM" id="CLU_000445_72_6_9"/>
<evidence type="ECO:0000256" key="6">
    <source>
        <dbReference type="ARBA" id="ARBA00023015"/>
    </source>
</evidence>
<dbReference type="Pfam" id="PF00730">
    <property type="entry name" value="HhH-GPD"/>
    <property type="match status" value="1"/>
</dbReference>
<keyword evidence="7" id="KW-0010">Activator</keyword>
<dbReference type="EC" id="3.2.2.21" evidence="3"/>
<dbReference type="GO" id="GO:0032993">
    <property type="term" value="C:protein-DNA complex"/>
    <property type="evidence" value="ECO:0007669"/>
    <property type="project" value="TreeGrafter"/>
</dbReference>
<dbReference type="SUPFAM" id="SSF57884">
    <property type="entry name" value="Ada DNA repair protein, N-terminal domain (N-Ada 10)"/>
    <property type="match status" value="1"/>
</dbReference>
<dbReference type="AlphaFoldDB" id="G4Q2J4"/>
<dbReference type="GO" id="GO:0008168">
    <property type="term" value="F:methyltransferase activity"/>
    <property type="evidence" value="ECO:0007669"/>
    <property type="project" value="UniProtKB-KW"/>
</dbReference>
<evidence type="ECO:0000256" key="4">
    <source>
        <dbReference type="ARBA" id="ARBA00022603"/>
    </source>
</evidence>
<dbReference type="GO" id="GO:0008270">
    <property type="term" value="F:zinc ion binding"/>
    <property type="evidence" value="ECO:0007669"/>
    <property type="project" value="InterPro"/>
</dbReference>
<dbReference type="InterPro" id="IPR010316">
    <property type="entry name" value="AlkA_N"/>
</dbReference>
<dbReference type="Pfam" id="PF12833">
    <property type="entry name" value="HTH_18"/>
    <property type="match status" value="1"/>
</dbReference>
<dbReference type="InterPro" id="IPR011257">
    <property type="entry name" value="DNA_glycosylase"/>
</dbReference>
<dbReference type="GO" id="GO:0008725">
    <property type="term" value="F:DNA-3-methyladenine glycosylase activity"/>
    <property type="evidence" value="ECO:0007669"/>
    <property type="project" value="TreeGrafter"/>
</dbReference>
<dbReference type="Gene3D" id="3.40.10.10">
    <property type="entry name" value="DNA Methylphosphotriester Repair Domain"/>
    <property type="match status" value="1"/>
</dbReference>
<dbReference type="SMART" id="SM00342">
    <property type="entry name" value="HTH_ARAC"/>
    <property type="match status" value="1"/>
</dbReference>
<dbReference type="InterPro" id="IPR003265">
    <property type="entry name" value="HhH-GPD_domain"/>
</dbReference>
<evidence type="ECO:0000313" key="12">
    <source>
        <dbReference type="Proteomes" id="UP000007093"/>
    </source>
</evidence>
<keyword evidence="9" id="KW-0234">DNA repair</keyword>
<protein>
    <recommendedName>
        <fullName evidence="3">DNA-3-methyladenine glycosylase II</fullName>
        <ecNumber evidence="3">3.2.2.21</ecNumber>
    </recommendedName>
</protein>
<sequence length="483" mass="52925">MKLPVKEAYEAYRSRDTSYDGVLFVGIKSTGIYCRPICPARRASAKNCDFFESAAEAEAAGYRPCLVCHPERPSFSASLLGTDSLAEKMGAYLWSHASTPLSLEGMAARFGYSSRHMRRAFWDRFHVTPVTYLETCRLLLAKALLQDSSLPIAEITLASGFGSTRRLNELFQERYHLTPTALRRLDSSHPALGTLSLTLTYRPPYLASPLFDFLKGRAMKGIETVSEGIYKRTVTLAGEKGARYHGIISVSPNKKCNALTLTLSDSLLPVLSDVIFRVSRQFDLAAFPETIAAVLYAMNDGVPGTFAEGIRIPGAFDGFETAVRAILGQQITVKAASTLAARFVAVLGTPIETGHPGLTHLFPTPEKILSYGESLSDELGKLGIISSKSASIRALAQALMDGSLRLDGTRSREETKKALLALKGIGRWTSDYIAMRVLKDPDIFLETDAGIKHALPGTTPKERLTLAEAWRPFRSYATVSLWR</sequence>
<name>G4Q2J4_ACIIR</name>
<evidence type="ECO:0000256" key="2">
    <source>
        <dbReference type="ARBA" id="ARBA00001947"/>
    </source>
</evidence>
<dbReference type="STRING" id="568816.Acin_1428"/>
<dbReference type="Gene3D" id="1.10.340.30">
    <property type="entry name" value="Hypothetical protein, domain 2"/>
    <property type="match status" value="1"/>
</dbReference>
<keyword evidence="8" id="KW-0804">Transcription</keyword>
<keyword evidence="4" id="KW-0489">Methyltransferase</keyword>
<dbReference type="EMBL" id="CP003058">
    <property type="protein sequence ID" value="AEQ22650.1"/>
    <property type="molecule type" value="Genomic_DNA"/>
</dbReference>
<evidence type="ECO:0000256" key="9">
    <source>
        <dbReference type="ARBA" id="ARBA00023204"/>
    </source>
</evidence>
<dbReference type="Gene3D" id="1.10.10.60">
    <property type="entry name" value="Homeodomain-like"/>
    <property type="match status" value="1"/>
</dbReference>
<dbReference type="InterPro" id="IPR035451">
    <property type="entry name" value="Ada-like_dom_sf"/>
</dbReference>
<dbReference type="RefSeq" id="WP_009016155.1">
    <property type="nucleotide sequence ID" value="NC_016077.1"/>
</dbReference>
<evidence type="ECO:0000256" key="8">
    <source>
        <dbReference type="ARBA" id="ARBA00023163"/>
    </source>
</evidence>
<keyword evidence="6" id="KW-0805">Transcription regulation</keyword>